<dbReference type="InterPro" id="IPR011162">
    <property type="entry name" value="MHC_I/II-like_Ag-recog"/>
</dbReference>
<keyword evidence="6" id="KW-1185">Reference proteome</keyword>
<reference evidence="5" key="2">
    <citation type="submission" date="2025-09" db="UniProtKB">
        <authorList>
            <consortium name="Ensembl"/>
        </authorList>
    </citation>
    <scope>IDENTIFICATION</scope>
</reference>
<dbReference type="AlphaFoldDB" id="A0A8D2NMC1"/>
<dbReference type="GO" id="GO:0030884">
    <property type="term" value="F:exogenous lipid antigen binding"/>
    <property type="evidence" value="ECO:0007669"/>
    <property type="project" value="TreeGrafter"/>
</dbReference>
<dbReference type="SUPFAM" id="SSF54452">
    <property type="entry name" value="MHC antigen-recognition domain"/>
    <property type="match status" value="1"/>
</dbReference>
<dbReference type="Ensembl" id="ENSZLMT00000000278.1">
    <property type="protein sequence ID" value="ENSZLMP00000000259.1"/>
    <property type="gene ID" value="ENSZLMG00000000228.1"/>
</dbReference>
<feature type="compositionally biased region" description="Polar residues" evidence="2">
    <location>
        <begin position="9"/>
        <end position="25"/>
    </location>
</feature>
<keyword evidence="3" id="KW-1133">Transmembrane helix</keyword>
<dbReference type="GO" id="GO:0071723">
    <property type="term" value="F:lipopeptide binding"/>
    <property type="evidence" value="ECO:0007669"/>
    <property type="project" value="TreeGrafter"/>
</dbReference>
<dbReference type="GO" id="GO:0009897">
    <property type="term" value="C:external side of plasma membrane"/>
    <property type="evidence" value="ECO:0007669"/>
    <property type="project" value="TreeGrafter"/>
</dbReference>
<evidence type="ECO:0000313" key="5">
    <source>
        <dbReference type="Ensembl" id="ENSZLMP00000000259.1"/>
    </source>
</evidence>
<evidence type="ECO:0000256" key="3">
    <source>
        <dbReference type="SAM" id="Phobius"/>
    </source>
</evidence>
<sequence length="287" mass="32327">HLGHLLPYSSLSPGSTPRPQQGCSHPRWTTTFQNTSFAETEGLSLLQDITLGYLDKHTWSIHFYQPWLRSALTRADWDTIENFIKIYLHQFNRVIKEGAMQMDIPYPFVAQCLAGCTLYPNRTSQGFANVGYNGKDFLSFNTKNGTWTVSQDTKFSRYVQSFLQNSTAFTETVEIIFSETCVDDMEILLDYGRAALERQELPVATVFARTPSLDQLLLVCHVTGFYPRPISVPPCPTGWCKPQKVHGSFSLCFPGNSEVVLITGLTVGLLAAMAIAATLVLWVWRQR</sequence>
<reference evidence="5" key="1">
    <citation type="submission" date="2025-08" db="UniProtKB">
        <authorList>
            <consortium name="Ensembl"/>
        </authorList>
    </citation>
    <scope>IDENTIFICATION</scope>
</reference>
<dbReference type="Pfam" id="PF16497">
    <property type="entry name" value="MHC_I_3"/>
    <property type="match status" value="1"/>
</dbReference>
<proteinExistence type="predicted"/>
<dbReference type="InterPro" id="IPR050208">
    <property type="entry name" value="MHC_class-I_related"/>
</dbReference>
<dbReference type="GO" id="GO:0001916">
    <property type="term" value="P:positive regulation of T cell mediated cytotoxicity"/>
    <property type="evidence" value="ECO:0007669"/>
    <property type="project" value="TreeGrafter"/>
</dbReference>
<organism evidence="5 6">
    <name type="scientific">Zosterops lateralis melanops</name>
    <dbReference type="NCBI Taxonomy" id="1220523"/>
    <lineage>
        <taxon>Eukaryota</taxon>
        <taxon>Metazoa</taxon>
        <taxon>Chordata</taxon>
        <taxon>Craniata</taxon>
        <taxon>Vertebrata</taxon>
        <taxon>Euteleostomi</taxon>
        <taxon>Archelosauria</taxon>
        <taxon>Archosauria</taxon>
        <taxon>Dinosauria</taxon>
        <taxon>Saurischia</taxon>
        <taxon>Theropoda</taxon>
        <taxon>Coelurosauria</taxon>
        <taxon>Aves</taxon>
        <taxon>Neognathae</taxon>
        <taxon>Neoaves</taxon>
        <taxon>Telluraves</taxon>
        <taxon>Australaves</taxon>
        <taxon>Passeriformes</taxon>
        <taxon>Sylvioidea</taxon>
        <taxon>Zosteropidae</taxon>
        <taxon>Zosterops</taxon>
    </lineage>
</organism>
<keyword evidence="1" id="KW-0325">Glycoprotein</keyword>
<evidence type="ECO:0000256" key="2">
    <source>
        <dbReference type="SAM" id="MobiDB-lite"/>
    </source>
</evidence>
<dbReference type="GO" id="GO:0006955">
    <property type="term" value="P:immune response"/>
    <property type="evidence" value="ECO:0007669"/>
    <property type="project" value="TreeGrafter"/>
</dbReference>
<evidence type="ECO:0000256" key="1">
    <source>
        <dbReference type="ARBA" id="ARBA00023180"/>
    </source>
</evidence>
<feature type="transmembrane region" description="Helical" evidence="3">
    <location>
        <begin position="259"/>
        <end position="284"/>
    </location>
</feature>
<dbReference type="GO" id="GO:0048007">
    <property type="term" value="P:antigen processing and presentation, exogenous lipid antigen via MHC class Ib"/>
    <property type="evidence" value="ECO:0007669"/>
    <property type="project" value="TreeGrafter"/>
</dbReference>
<dbReference type="GO" id="GO:0005615">
    <property type="term" value="C:extracellular space"/>
    <property type="evidence" value="ECO:0007669"/>
    <property type="project" value="TreeGrafter"/>
</dbReference>
<accession>A0A8D2NMC1</accession>
<dbReference type="InterPro" id="IPR011161">
    <property type="entry name" value="MHC_I-like_Ag-recog"/>
</dbReference>
<protein>
    <recommendedName>
        <fullName evidence="4">MHC class I-like antigen recognition-like domain-containing protein</fullName>
    </recommendedName>
</protein>
<evidence type="ECO:0000259" key="4">
    <source>
        <dbReference type="Pfam" id="PF16497"/>
    </source>
</evidence>
<dbReference type="GO" id="GO:0048006">
    <property type="term" value="P:antigen processing and presentation, endogenous lipid antigen via MHC class Ib"/>
    <property type="evidence" value="ECO:0007669"/>
    <property type="project" value="TreeGrafter"/>
</dbReference>
<feature type="region of interest" description="Disordered" evidence="2">
    <location>
        <begin position="1"/>
        <end position="25"/>
    </location>
</feature>
<name>A0A8D2NMC1_ZOSLA</name>
<keyword evidence="3" id="KW-0812">Transmembrane</keyword>
<dbReference type="InterPro" id="IPR037055">
    <property type="entry name" value="MHC_I-like_Ag-recog_sf"/>
</dbReference>
<keyword evidence="3" id="KW-0472">Membrane</keyword>
<dbReference type="PANTHER" id="PTHR16675">
    <property type="entry name" value="MHC CLASS I-RELATED"/>
    <property type="match status" value="1"/>
</dbReference>
<feature type="domain" description="MHC class I-like antigen recognition-like" evidence="4">
    <location>
        <begin position="29"/>
        <end position="194"/>
    </location>
</feature>
<dbReference type="PANTHER" id="PTHR16675:SF160">
    <property type="entry name" value="T-CELL SURFACE GLYCOPROTEIN CD1A"/>
    <property type="match status" value="1"/>
</dbReference>
<dbReference type="Proteomes" id="UP000694401">
    <property type="component" value="Unassembled WGS sequence"/>
</dbReference>
<dbReference type="GO" id="GO:0030883">
    <property type="term" value="F:endogenous lipid antigen binding"/>
    <property type="evidence" value="ECO:0007669"/>
    <property type="project" value="TreeGrafter"/>
</dbReference>
<dbReference type="Gene3D" id="3.30.500.10">
    <property type="entry name" value="MHC class I-like antigen recognition-like"/>
    <property type="match status" value="1"/>
</dbReference>
<evidence type="ECO:0000313" key="6">
    <source>
        <dbReference type="Proteomes" id="UP000694401"/>
    </source>
</evidence>